<dbReference type="Proteomes" id="UP001314170">
    <property type="component" value="Unassembled WGS sequence"/>
</dbReference>
<sequence length="98" mass="11199">MEKAVWDFTELPEAPFTLCRKDFGIALIGLWSTFLGLKKLYGRHSGRILEQIRDPTKNGSRKKRQIVRTVNRGLFILSGLGCQKLHVVVQTPMKCLKD</sequence>
<keyword evidence="2" id="KW-1185">Reference proteome</keyword>
<name>A0AAV1QUP2_9ROSI</name>
<gene>
    <name evidence="1" type="ORF">DCAF_LOCUS2991</name>
</gene>
<dbReference type="AlphaFoldDB" id="A0AAV1QUP2"/>
<organism evidence="1 2">
    <name type="scientific">Dovyalis caffra</name>
    <dbReference type="NCBI Taxonomy" id="77055"/>
    <lineage>
        <taxon>Eukaryota</taxon>
        <taxon>Viridiplantae</taxon>
        <taxon>Streptophyta</taxon>
        <taxon>Embryophyta</taxon>
        <taxon>Tracheophyta</taxon>
        <taxon>Spermatophyta</taxon>
        <taxon>Magnoliopsida</taxon>
        <taxon>eudicotyledons</taxon>
        <taxon>Gunneridae</taxon>
        <taxon>Pentapetalae</taxon>
        <taxon>rosids</taxon>
        <taxon>fabids</taxon>
        <taxon>Malpighiales</taxon>
        <taxon>Salicaceae</taxon>
        <taxon>Flacourtieae</taxon>
        <taxon>Dovyalis</taxon>
    </lineage>
</organism>
<proteinExistence type="predicted"/>
<evidence type="ECO:0000313" key="1">
    <source>
        <dbReference type="EMBL" id="CAK7325318.1"/>
    </source>
</evidence>
<protein>
    <submittedName>
        <fullName evidence="1">Uncharacterized protein</fullName>
    </submittedName>
</protein>
<reference evidence="1 2" key="1">
    <citation type="submission" date="2024-01" db="EMBL/GenBank/DDBJ databases">
        <authorList>
            <person name="Waweru B."/>
        </authorList>
    </citation>
    <scope>NUCLEOTIDE SEQUENCE [LARGE SCALE GENOMIC DNA]</scope>
</reference>
<comment type="caution">
    <text evidence="1">The sequence shown here is derived from an EMBL/GenBank/DDBJ whole genome shotgun (WGS) entry which is preliminary data.</text>
</comment>
<dbReference type="EMBL" id="CAWUPB010000850">
    <property type="protein sequence ID" value="CAK7325318.1"/>
    <property type="molecule type" value="Genomic_DNA"/>
</dbReference>
<evidence type="ECO:0000313" key="2">
    <source>
        <dbReference type="Proteomes" id="UP001314170"/>
    </source>
</evidence>
<accession>A0AAV1QUP2</accession>